<proteinExistence type="predicted"/>
<reference evidence="7" key="1">
    <citation type="submission" date="2015-03" db="EMBL/GenBank/DDBJ databases">
        <authorList>
            <consortium name="Pathogen Informatics"/>
        </authorList>
    </citation>
    <scope>NUCLEOTIDE SEQUENCE [LARGE SCALE GENOMIC DNA]</scope>
    <source>
        <strain evidence="7">NCTC11134</strain>
    </source>
</reference>
<dbReference type="PANTHER" id="PTHR11236:SF48">
    <property type="entry name" value="ISOCHORISMATE SYNTHASE MENF"/>
    <property type="match status" value="1"/>
</dbReference>
<protein>
    <submittedName>
        <fullName evidence="6">Isochorismate synthase/isochorismate-pyruvate lyase mbtI</fullName>
        <ecNumber evidence="6">4.1.3.-</ecNumber>
    </submittedName>
</protein>
<keyword evidence="6" id="KW-0670">Pyruvate</keyword>
<keyword evidence="3" id="KW-0460">Magnesium</keyword>
<dbReference type="GO" id="GO:0008909">
    <property type="term" value="F:isochorismate synthase activity"/>
    <property type="evidence" value="ECO:0007669"/>
    <property type="project" value="InterPro"/>
</dbReference>
<dbReference type="GO" id="GO:0016833">
    <property type="term" value="F:oxo-acid-lyase activity"/>
    <property type="evidence" value="ECO:0007669"/>
    <property type="project" value="InterPro"/>
</dbReference>
<accession>A0A0H5NX26</accession>
<feature type="domain" description="Chorismate-utilising enzyme C-terminal" evidence="5">
    <location>
        <begin position="167"/>
        <end position="418"/>
    </location>
</feature>
<evidence type="ECO:0000256" key="1">
    <source>
        <dbReference type="ARBA" id="ARBA00001946"/>
    </source>
</evidence>
<dbReference type="Gene3D" id="3.60.120.10">
    <property type="entry name" value="Anthranilate synthase"/>
    <property type="match status" value="1"/>
</dbReference>
<dbReference type="GO" id="GO:0000162">
    <property type="term" value="P:L-tryptophan biosynthetic process"/>
    <property type="evidence" value="ECO:0007669"/>
    <property type="project" value="TreeGrafter"/>
</dbReference>
<dbReference type="Proteomes" id="UP000057820">
    <property type="component" value="Chromosome 1"/>
</dbReference>
<dbReference type="InterPro" id="IPR019999">
    <property type="entry name" value="Anth_synth_I-like"/>
</dbReference>
<dbReference type="InterPro" id="IPR019996">
    <property type="entry name" value="Salicylate_synthase"/>
</dbReference>
<sequence length="438" mass="46570">MNQPAVLGADYTHTVRGHTGDPIALAAAIAASGQLTDYVVYEQPGRWYVAGNPVGSVTVRPGRLHCTLGGAHTETWSGSPWAQIRAALDRAPMPRWRAYGWAGFELHRPRAAAPDDVLAHLMVPGVELEITATTVHVRSWGAPFELDLPDPPAAPPPTPVPVDGLDHAYLRRVRDALDRIADGEFQKVIVSRRVEVPFTVDLPATYAALRRANTPARSFLLDLGGWQAAGVSPETVLEADGTGLAATQPLAGTRARTGDAERDRALRDELLTDPKEVYEHATSVRLAYRELAAVGTGTRVSEFLTVKERGSVQHLASRVETLLPVGRTGWDALAAVHPAITASGIPKAAACTALDELEPGTRGLYSGTVLRADSIGTLDAALVLRAVYQRAGRAWLRAGAGVVTGSTPAREHEETCEKLACIAPYLVPARPGDAPAPG</sequence>
<evidence type="ECO:0000256" key="3">
    <source>
        <dbReference type="ARBA" id="ARBA00022842"/>
    </source>
</evidence>
<keyword evidence="4 6" id="KW-0456">Lyase</keyword>
<dbReference type="KEGG" id="nfr:ERS450000_00758"/>
<name>A0A0H5NX26_NOCFR</name>
<dbReference type="PANTHER" id="PTHR11236">
    <property type="entry name" value="AMINOBENZOATE/ANTHRANILATE SYNTHASE"/>
    <property type="match status" value="1"/>
</dbReference>
<evidence type="ECO:0000256" key="2">
    <source>
        <dbReference type="ARBA" id="ARBA00022723"/>
    </source>
</evidence>
<dbReference type="AlphaFoldDB" id="A0A0H5NX26"/>
<dbReference type="NCBIfam" id="TIGR03494">
    <property type="entry name" value="salicyl_syn"/>
    <property type="match status" value="1"/>
</dbReference>
<organism evidence="6 7">
    <name type="scientific">Nocardia farcinica</name>
    <dbReference type="NCBI Taxonomy" id="37329"/>
    <lineage>
        <taxon>Bacteria</taxon>
        <taxon>Bacillati</taxon>
        <taxon>Actinomycetota</taxon>
        <taxon>Actinomycetes</taxon>
        <taxon>Mycobacteriales</taxon>
        <taxon>Nocardiaceae</taxon>
        <taxon>Nocardia</taxon>
    </lineage>
</organism>
<keyword evidence="2" id="KW-0479">Metal-binding</keyword>
<comment type="cofactor">
    <cofactor evidence="1">
        <name>Mg(2+)</name>
        <dbReference type="ChEBI" id="CHEBI:18420"/>
    </cofactor>
</comment>
<dbReference type="EMBL" id="LN868938">
    <property type="protein sequence ID" value="CRY74581.1"/>
    <property type="molecule type" value="Genomic_DNA"/>
</dbReference>
<evidence type="ECO:0000313" key="7">
    <source>
        <dbReference type="Proteomes" id="UP000057820"/>
    </source>
</evidence>
<evidence type="ECO:0000313" key="6">
    <source>
        <dbReference type="EMBL" id="CRY74581.1"/>
    </source>
</evidence>
<dbReference type="EC" id="4.1.3.-" evidence="6"/>
<evidence type="ECO:0000256" key="4">
    <source>
        <dbReference type="ARBA" id="ARBA00023239"/>
    </source>
</evidence>
<dbReference type="InterPro" id="IPR015890">
    <property type="entry name" value="Chorismate_C"/>
</dbReference>
<dbReference type="Pfam" id="PF00425">
    <property type="entry name" value="Chorismate_bind"/>
    <property type="match status" value="1"/>
</dbReference>
<dbReference type="GO" id="GO:0046872">
    <property type="term" value="F:metal ion binding"/>
    <property type="evidence" value="ECO:0007669"/>
    <property type="project" value="UniProtKB-KW"/>
</dbReference>
<dbReference type="SUPFAM" id="SSF56322">
    <property type="entry name" value="ADC synthase"/>
    <property type="match status" value="1"/>
</dbReference>
<evidence type="ECO:0000259" key="5">
    <source>
        <dbReference type="Pfam" id="PF00425"/>
    </source>
</evidence>
<dbReference type="InterPro" id="IPR005801">
    <property type="entry name" value="ADC_synthase"/>
</dbReference>
<gene>
    <name evidence="6" type="primary">mbtI_1</name>
    <name evidence="6" type="ORF">ERS450000_00758</name>
</gene>